<evidence type="ECO:0000256" key="6">
    <source>
        <dbReference type="SAM" id="SignalP"/>
    </source>
</evidence>
<dbReference type="SUPFAM" id="SSF82171">
    <property type="entry name" value="DPP6 N-terminal domain-like"/>
    <property type="match status" value="1"/>
</dbReference>
<proteinExistence type="inferred from homology"/>
<sequence>MNKNLSLRLAATLLCTGAFAAEPFTVDHMWSMQRLGAPSASPDGRLVAFTVSKTDMAANKSLTDLWLQDTAGKTAARRLTTHDASESSPQWSADGKHLYFLSSRSGSNQLWRIAIDGGEATQVSDYPISITSYQLSPLGTQVLLSFEVFADCDTLQCTAEREKKQGESKVSGKLYSKLFVRHWDTWKDGHISRLYLDKMDNGHTTNTVQAISTLDADVPSKPFGGSDEYRFAPKGDAIYFNARIKGVSEPWSTNHDIYRFSLSSGELQNLTPDMPGTDITPTVSPDGKKLAWLSMERAGFEADKLRVMVRDLKSGDTVDVSSTIDRSFGSLHWSADSKTLFATANDSGQHSLFAVNVSNKKWTRLVDKGYVGGYALANNEIIYSYDTLKSPVELFRVKQSGGKAQQLTRFNQPLLDDIKMGDYEQFSFKGWNNETVYGYIVKPANFEQGKEYPVAFLVHGGPQGSFGDHFHYRWNPQVYAGAGYVAIMIDFHGSTGYGQAFTDSISGDWGGKPLEDLKKGLAFAAEKYPFVDENRACALGASYGGYMMNWIASQWADGFRCIVNHAGIFDTRSMYYTTEELWFVEWENRGPQFNAPAEYEKHNPMNHVKDWRTPMLVTHGLKDYRVPYSQGLAAFTALQRQGIPSQLLVYPDENHWLLKPQNNRDWHQHVLKWLDHWTAKR</sequence>
<dbReference type="GO" id="GO:0006508">
    <property type="term" value="P:proteolysis"/>
    <property type="evidence" value="ECO:0007669"/>
    <property type="project" value="UniProtKB-KW"/>
</dbReference>
<keyword evidence="5" id="KW-0720">Serine protease</keyword>
<keyword evidence="8" id="KW-0031">Aminopeptidase</keyword>
<dbReference type="Proteomes" id="UP000295375">
    <property type="component" value="Unassembled WGS sequence"/>
</dbReference>
<dbReference type="InterPro" id="IPR001375">
    <property type="entry name" value="Peptidase_S9_cat"/>
</dbReference>
<evidence type="ECO:0000256" key="5">
    <source>
        <dbReference type="ARBA" id="ARBA00022825"/>
    </source>
</evidence>
<comment type="similarity">
    <text evidence="1">Belongs to the peptidase S9C family.</text>
</comment>
<dbReference type="OrthoDB" id="9812921at2"/>
<evidence type="ECO:0000313" key="9">
    <source>
        <dbReference type="Proteomes" id="UP000295375"/>
    </source>
</evidence>
<gene>
    <name evidence="8" type="ORF">EV696_11921</name>
</gene>
<dbReference type="InterPro" id="IPR011659">
    <property type="entry name" value="WD40"/>
</dbReference>
<feature type="domain" description="Peptidase S9 prolyl oligopeptidase catalytic" evidence="7">
    <location>
        <begin position="471"/>
        <end position="679"/>
    </location>
</feature>
<dbReference type="InterPro" id="IPR011042">
    <property type="entry name" value="6-blade_b-propeller_TolB-like"/>
</dbReference>
<dbReference type="Pfam" id="PF07676">
    <property type="entry name" value="PD40"/>
    <property type="match status" value="2"/>
</dbReference>
<name>A0A4R6UJR0_9GAMM</name>
<evidence type="ECO:0000256" key="2">
    <source>
        <dbReference type="ARBA" id="ARBA00022670"/>
    </source>
</evidence>
<accession>A0A4R6UJR0</accession>
<evidence type="ECO:0000256" key="3">
    <source>
        <dbReference type="ARBA" id="ARBA00022729"/>
    </source>
</evidence>
<dbReference type="RefSeq" id="WP_133592602.1">
    <property type="nucleotide sequence ID" value="NZ_CP037953.1"/>
</dbReference>
<keyword evidence="3 6" id="KW-0732">Signal</keyword>
<dbReference type="Pfam" id="PF00326">
    <property type="entry name" value="Peptidase_S9"/>
    <property type="match status" value="1"/>
</dbReference>
<dbReference type="PANTHER" id="PTHR42776:SF13">
    <property type="entry name" value="DIPEPTIDYL-PEPTIDASE 5"/>
    <property type="match status" value="1"/>
</dbReference>
<comment type="caution">
    <text evidence="8">The sequence shown here is derived from an EMBL/GenBank/DDBJ whole genome shotgun (WGS) entry which is preliminary data.</text>
</comment>
<dbReference type="Gene3D" id="2.120.10.30">
    <property type="entry name" value="TolB, C-terminal domain"/>
    <property type="match status" value="2"/>
</dbReference>
<evidence type="ECO:0000313" key="8">
    <source>
        <dbReference type="EMBL" id="TDQ45553.1"/>
    </source>
</evidence>
<feature type="chain" id="PRO_5020913835" evidence="6">
    <location>
        <begin position="21"/>
        <end position="681"/>
    </location>
</feature>
<protein>
    <submittedName>
        <fullName evidence="8">Dipeptidyl aminopeptidase/acylaminoacyl peptidase</fullName>
    </submittedName>
</protein>
<dbReference type="EMBL" id="SNYM01000019">
    <property type="protein sequence ID" value="TDQ45553.1"/>
    <property type="molecule type" value="Genomic_DNA"/>
</dbReference>
<keyword evidence="9" id="KW-1185">Reference proteome</keyword>
<dbReference type="SUPFAM" id="SSF53474">
    <property type="entry name" value="alpha/beta-Hydrolases"/>
    <property type="match status" value="1"/>
</dbReference>
<keyword evidence="2" id="KW-0645">Protease</keyword>
<dbReference type="GO" id="GO:0004252">
    <property type="term" value="F:serine-type endopeptidase activity"/>
    <property type="evidence" value="ECO:0007669"/>
    <property type="project" value="TreeGrafter"/>
</dbReference>
<dbReference type="Gene3D" id="3.40.50.1820">
    <property type="entry name" value="alpha/beta hydrolase"/>
    <property type="match status" value="1"/>
</dbReference>
<evidence type="ECO:0000256" key="1">
    <source>
        <dbReference type="ARBA" id="ARBA00010040"/>
    </source>
</evidence>
<keyword evidence="4" id="KW-0378">Hydrolase</keyword>
<dbReference type="FunFam" id="3.40.50.1820:FF:000028">
    <property type="entry name" value="S9 family peptidase"/>
    <property type="match status" value="1"/>
</dbReference>
<dbReference type="GO" id="GO:0004177">
    <property type="term" value="F:aminopeptidase activity"/>
    <property type="evidence" value="ECO:0007669"/>
    <property type="project" value="UniProtKB-KW"/>
</dbReference>
<dbReference type="InterPro" id="IPR029058">
    <property type="entry name" value="AB_hydrolase_fold"/>
</dbReference>
<feature type="signal peptide" evidence="6">
    <location>
        <begin position="1"/>
        <end position="20"/>
    </location>
</feature>
<dbReference type="PANTHER" id="PTHR42776">
    <property type="entry name" value="SERINE PEPTIDASE S9 FAMILY MEMBER"/>
    <property type="match status" value="1"/>
</dbReference>
<evidence type="ECO:0000259" key="7">
    <source>
        <dbReference type="Pfam" id="PF00326"/>
    </source>
</evidence>
<evidence type="ECO:0000256" key="4">
    <source>
        <dbReference type="ARBA" id="ARBA00022801"/>
    </source>
</evidence>
<dbReference type="AlphaFoldDB" id="A0A4R6UJR0"/>
<reference evidence="8 9" key="1">
    <citation type="submission" date="2019-03" db="EMBL/GenBank/DDBJ databases">
        <title>Genomic Encyclopedia of Type Strains, Phase IV (KMG-IV): sequencing the most valuable type-strain genomes for metagenomic binning, comparative biology and taxonomic classification.</title>
        <authorList>
            <person name="Goeker M."/>
        </authorList>
    </citation>
    <scope>NUCLEOTIDE SEQUENCE [LARGE SCALE GENOMIC DNA]</scope>
    <source>
        <strain evidence="8 9">DSM 103792</strain>
    </source>
</reference>
<organism evidence="8 9">
    <name type="scientific">Permianibacter aggregans</name>
    <dbReference type="NCBI Taxonomy" id="1510150"/>
    <lineage>
        <taxon>Bacteria</taxon>
        <taxon>Pseudomonadati</taxon>
        <taxon>Pseudomonadota</taxon>
        <taxon>Gammaproteobacteria</taxon>
        <taxon>Pseudomonadales</taxon>
        <taxon>Pseudomonadaceae</taxon>
        <taxon>Permianibacter</taxon>
    </lineage>
</organism>